<dbReference type="InterPro" id="IPR036249">
    <property type="entry name" value="Thioredoxin-like_sf"/>
</dbReference>
<dbReference type="GO" id="GO:0004364">
    <property type="term" value="F:glutathione transferase activity"/>
    <property type="evidence" value="ECO:0007669"/>
    <property type="project" value="TreeGrafter"/>
</dbReference>
<name>A0AAE3K9Z0_9GAMM</name>
<dbReference type="CDD" id="cd03022">
    <property type="entry name" value="DsbA_HCCA_Iso"/>
    <property type="match status" value="1"/>
</dbReference>
<gene>
    <name evidence="4" type="ORF">J2T57_000522</name>
</gene>
<dbReference type="PANTHER" id="PTHR42943">
    <property type="entry name" value="GLUTATHIONE S-TRANSFERASE KAPPA"/>
    <property type="match status" value="1"/>
</dbReference>
<sequence length="199" mass="22188">MSDTIIYYYSHVSPWSFMGHAPLAQLAAEMGCDIDYRPVSTRRIFPKTGGVPVAQRPPERQAYRMTELRRWSRKRGVPLNLEPRHFPTDDQPAARLALTAKAEGHDIAALSGALMRACWIEERQLADEETLAAIADSVGLDGSALLAASKEDKAEALLHQSCEQALADGCFGVPWYIYRDEPYWGQDRLELLREALASG</sequence>
<feature type="active site" description="Nucleophile" evidence="2">
    <location>
        <position position="13"/>
    </location>
</feature>
<dbReference type="EMBL" id="JALJXV010000001">
    <property type="protein sequence ID" value="MCP1673430.1"/>
    <property type="molecule type" value="Genomic_DNA"/>
</dbReference>
<dbReference type="RefSeq" id="WP_253473769.1">
    <property type="nucleotide sequence ID" value="NZ_JALJXV010000001.1"/>
</dbReference>
<reference evidence="4" key="1">
    <citation type="submission" date="2022-03" db="EMBL/GenBank/DDBJ databases">
        <title>Genomic Encyclopedia of Type Strains, Phase III (KMG-III): the genomes of soil and plant-associated and newly described type strains.</title>
        <authorList>
            <person name="Whitman W."/>
        </authorList>
    </citation>
    <scope>NUCLEOTIDE SEQUENCE</scope>
    <source>
        <strain evidence="4">ANL 6-2</strain>
    </source>
</reference>
<dbReference type="InterPro" id="IPR051924">
    <property type="entry name" value="GST_Kappa/NadH"/>
</dbReference>
<proteinExistence type="inferred from homology"/>
<organism evidence="4 5">
    <name type="scientific">Natronocella acetinitrilica</name>
    <dbReference type="NCBI Taxonomy" id="414046"/>
    <lineage>
        <taxon>Bacteria</taxon>
        <taxon>Pseudomonadati</taxon>
        <taxon>Pseudomonadota</taxon>
        <taxon>Gammaproteobacteria</taxon>
        <taxon>Chromatiales</taxon>
        <taxon>Ectothiorhodospiraceae</taxon>
        <taxon>Natronocella</taxon>
    </lineage>
</organism>
<dbReference type="AlphaFoldDB" id="A0AAE3K9Z0"/>
<keyword evidence="1 4" id="KW-0413">Isomerase</keyword>
<dbReference type="GO" id="GO:0006749">
    <property type="term" value="P:glutathione metabolic process"/>
    <property type="evidence" value="ECO:0007669"/>
    <property type="project" value="TreeGrafter"/>
</dbReference>
<feature type="domain" description="DSBA-like thioredoxin" evidence="3">
    <location>
        <begin position="4"/>
        <end position="197"/>
    </location>
</feature>
<protein>
    <recommendedName>
        <fullName evidence="1">2-hydroxychromene-2-carboxylate isomerase</fullName>
        <ecNumber evidence="1">5.99.1.4</ecNumber>
    </recommendedName>
</protein>
<comment type="caution">
    <text evidence="4">The sequence shown here is derived from an EMBL/GenBank/DDBJ whole genome shotgun (WGS) entry which is preliminary data.</text>
</comment>
<dbReference type="GO" id="GO:1901170">
    <property type="term" value="P:naphthalene catabolic process"/>
    <property type="evidence" value="ECO:0007669"/>
    <property type="project" value="InterPro"/>
</dbReference>
<dbReference type="Pfam" id="PF01323">
    <property type="entry name" value="DSBA"/>
    <property type="match status" value="1"/>
</dbReference>
<dbReference type="InterPro" id="IPR014440">
    <property type="entry name" value="HCCAis_GSTk"/>
</dbReference>
<keyword evidence="5" id="KW-1185">Reference proteome</keyword>
<evidence type="ECO:0000256" key="1">
    <source>
        <dbReference type="PIRNR" id="PIRNR006386"/>
    </source>
</evidence>
<dbReference type="GO" id="GO:0018845">
    <property type="term" value="F:2-hydroxychromene-2-carboxylate isomerase activity"/>
    <property type="evidence" value="ECO:0007669"/>
    <property type="project" value="UniProtKB-UniRule"/>
</dbReference>
<dbReference type="InterPro" id="IPR001853">
    <property type="entry name" value="DSBA-like_thioredoxin_dom"/>
</dbReference>
<evidence type="ECO:0000256" key="2">
    <source>
        <dbReference type="PIRSR" id="PIRSR006386-1"/>
    </source>
</evidence>
<dbReference type="InterPro" id="IPR044087">
    <property type="entry name" value="NahD-like"/>
</dbReference>
<dbReference type="Proteomes" id="UP001205843">
    <property type="component" value="Unassembled WGS sequence"/>
</dbReference>
<evidence type="ECO:0000313" key="5">
    <source>
        <dbReference type="Proteomes" id="UP001205843"/>
    </source>
</evidence>
<dbReference type="PIRSF" id="PIRSF006386">
    <property type="entry name" value="HCCAis_GSTk"/>
    <property type="match status" value="1"/>
</dbReference>
<accession>A0AAE3K9Z0</accession>
<comment type="similarity">
    <text evidence="1">Belongs to the GST superfamily. NadH family.</text>
</comment>
<comment type="catalytic activity">
    <reaction evidence="1">
        <text>2-hydroxychromene-2-carboxylate = (3E)-4-(2-hydroxyphenyl)-2-oxobut-3-enoate</text>
        <dbReference type="Rhea" id="RHEA:27401"/>
        <dbReference type="ChEBI" id="CHEBI:59350"/>
        <dbReference type="ChEBI" id="CHEBI:59353"/>
        <dbReference type="EC" id="5.99.1.4"/>
    </reaction>
</comment>
<dbReference type="SUPFAM" id="SSF52833">
    <property type="entry name" value="Thioredoxin-like"/>
    <property type="match status" value="1"/>
</dbReference>
<dbReference type="EC" id="5.99.1.4" evidence="1"/>
<dbReference type="PANTHER" id="PTHR42943:SF13">
    <property type="entry name" value="GLUTATHIONE S-TRANSFERASE KAPPA-RELATED"/>
    <property type="match status" value="1"/>
</dbReference>
<evidence type="ECO:0000313" key="4">
    <source>
        <dbReference type="EMBL" id="MCP1673430.1"/>
    </source>
</evidence>
<evidence type="ECO:0000259" key="3">
    <source>
        <dbReference type="Pfam" id="PF01323"/>
    </source>
</evidence>
<dbReference type="GO" id="GO:0004602">
    <property type="term" value="F:glutathione peroxidase activity"/>
    <property type="evidence" value="ECO:0007669"/>
    <property type="project" value="TreeGrafter"/>
</dbReference>
<dbReference type="Gene3D" id="3.40.30.10">
    <property type="entry name" value="Glutaredoxin"/>
    <property type="match status" value="1"/>
</dbReference>